<accession>A0A0E3PZJ5</accession>
<organism evidence="2 3">
    <name type="scientific">Methanosarcina mazei WWM610</name>
    <dbReference type="NCBI Taxonomy" id="1434117"/>
    <lineage>
        <taxon>Archaea</taxon>
        <taxon>Methanobacteriati</taxon>
        <taxon>Methanobacteriota</taxon>
        <taxon>Stenosarchaea group</taxon>
        <taxon>Methanomicrobia</taxon>
        <taxon>Methanosarcinales</taxon>
        <taxon>Methanosarcinaceae</taxon>
        <taxon>Methanosarcina</taxon>
    </lineage>
</organism>
<dbReference type="PATRIC" id="fig|1434117.4.peg.2725"/>
<dbReference type="Proteomes" id="UP000033058">
    <property type="component" value="Chromosome"/>
</dbReference>
<keyword evidence="1" id="KW-0812">Transmembrane</keyword>
<feature type="transmembrane region" description="Helical" evidence="1">
    <location>
        <begin position="12"/>
        <end position="30"/>
    </location>
</feature>
<gene>
    <name evidence="2" type="ORF">MSMAW_2137</name>
</gene>
<dbReference type="EMBL" id="CP009509">
    <property type="protein sequence ID" value="AKB41128.1"/>
    <property type="molecule type" value="Genomic_DNA"/>
</dbReference>
<dbReference type="GeneID" id="24851873"/>
<keyword evidence="1" id="KW-0472">Membrane</keyword>
<evidence type="ECO:0000313" key="2">
    <source>
        <dbReference type="EMBL" id="AKB41128.1"/>
    </source>
</evidence>
<protein>
    <submittedName>
        <fullName evidence="2">Uncharacterized protein</fullName>
    </submittedName>
</protein>
<proteinExistence type="predicted"/>
<evidence type="ECO:0000313" key="3">
    <source>
        <dbReference type="Proteomes" id="UP000033058"/>
    </source>
</evidence>
<keyword evidence="1" id="KW-1133">Transmembrane helix</keyword>
<reference evidence="2 3" key="1">
    <citation type="submission" date="2014-07" db="EMBL/GenBank/DDBJ databases">
        <title>Methanogenic archaea and the global carbon cycle.</title>
        <authorList>
            <person name="Henriksen J.R."/>
            <person name="Luke J."/>
            <person name="Reinhart S."/>
            <person name="Benedict M.N."/>
            <person name="Youngblut N.D."/>
            <person name="Metcalf M.E."/>
            <person name="Whitaker R.J."/>
            <person name="Metcalf W.W."/>
        </authorList>
    </citation>
    <scope>NUCLEOTIDE SEQUENCE [LARGE SCALE GENOMIC DNA]</scope>
    <source>
        <strain evidence="2 3">WWM610</strain>
    </source>
</reference>
<name>A0A0E3PZJ5_METMZ</name>
<evidence type="ECO:0000256" key="1">
    <source>
        <dbReference type="SAM" id="Phobius"/>
    </source>
</evidence>
<sequence>MRLNDKVRKISGLFMIMLVVGMILVTPALACGPSAPIDKSDEQKILSVVSKEITLPKEFNIVNNPESGGFLFIYKESSNSFKMIDISKDYEINETWTGTFSLISGGYQTNLVSNKSHTISATYTGNPSSNTGEVTVYDSVKGTVTTHSLDCYQLCMSACSGMSGYGCAEGCPYLCSILIETGIGYVVCVGLCLGACFIDMTYGCDKICNAIC</sequence>
<dbReference type="AlphaFoldDB" id="A0A0E3PZJ5"/>
<dbReference type="RefSeq" id="WP_048045022.1">
    <property type="nucleotide sequence ID" value="NZ_CP009509.1"/>
</dbReference>
<dbReference type="HOGENOM" id="CLU_1307820_0_0_2"/>